<feature type="non-terminal residue" evidence="1">
    <location>
        <position position="1"/>
    </location>
</feature>
<accession>A0A381XWC5</accession>
<dbReference type="Gene3D" id="2.130.10.10">
    <property type="entry name" value="YVTN repeat-like/Quinoprotein amine dehydrogenase"/>
    <property type="match status" value="2"/>
</dbReference>
<dbReference type="AlphaFoldDB" id="A0A381XWC5"/>
<sequence length="336" mass="36726">YYAYVCAESDDEVALVRFGPNGTEVLKRISVGSFPAENEGPHGINVSPDGRHWYVSLAHGMPFGSVHKYETGTDQWVTDVTLGMFPATLDIAASTGLMYIVNFNLHGPMEPSTVSVVETRSMTEVAQVETGVMPHGARLSHDGRWLYTVSMMNDTLVELNALTFEVSRQLKFGEPVENDPTGMESFGVSGLVQPTWVSRPTPQGKVYVTGNSSNELFEVDLNTWMITRQFKETGAGPYNLDITPDGHILVVTYKKDAAVGFWDLETGDELGRISTLRTVPHGVAITPDGRYAFITIEGVGGEPGGLEIYDIETRERVGDVEVGKQAGGIAFWKTEP</sequence>
<name>A0A381XWC5_9ZZZZ</name>
<dbReference type="EMBL" id="UINC01016462">
    <property type="protein sequence ID" value="SVA68523.1"/>
    <property type="molecule type" value="Genomic_DNA"/>
</dbReference>
<dbReference type="InterPro" id="IPR051200">
    <property type="entry name" value="Host-pathogen_enzymatic-act"/>
</dbReference>
<organism evidence="1">
    <name type="scientific">marine metagenome</name>
    <dbReference type="NCBI Taxonomy" id="408172"/>
    <lineage>
        <taxon>unclassified sequences</taxon>
        <taxon>metagenomes</taxon>
        <taxon>ecological metagenomes</taxon>
    </lineage>
</organism>
<evidence type="ECO:0000313" key="1">
    <source>
        <dbReference type="EMBL" id="SVA68523.1"/>
    </source>
</evidence>
<dbReference type="InterPro" id="IPR015943">
    <property type="entry name" value="WD40/YVTN_repeat-like_dom_sf"/>
</dbReference>
<dbReference type="PANTHER" id="PTHR47197:SF3">
    <property type="entry name" value="DIHYDRO-HEME D1 DEHYDROGENASE"/>
    <property type="match status" value="1"/>
</dbReference>
<reference evidence="1" key="1">
    <citation type="submission" date="2018-05" db="EMBL/GenBank/DDBJ databases">
        <authorList>
            <person name="Lanie J.A."/>
            <person name="Ng W.-L."/>
            <person name="Kazmierczak K.M."/>
            <person name="Andrzejewski T.M."/>
            <person name="Davidsen T.M."/>
            <person name="Wayne K.J."/>
            <person name="Tettelin H."/>
            <person name="Glass J.I."/>
            <person name="Rusch D."/>
            <person name="Podicherti R."/>
            <person name="Tsui H.-C.T."/>
            <person name="Winkler M.E."/>
        </authorList>
    </citation>
    <scope>NUCLEOTIDE SEQUENCE</scope>
</reference>
<protein>
    <recommendedName>
        <fullName evidence="2">YncE family protein</fullName>
    </recommendedName>
</protein>
<proteinExistence type="predicted"/>
<dbReference type="SUPFAM" id="SSF50969">
    <property type="entry name" value="YVTN repeat-like/Quinoprotein amine dehydrogenase"/>
    <property type="match status" value="1"/>
</dbReference>
<evidence type="ECO:0008006" key="2">
    <source>
        <dbReference type="Google" id="ProtNLM"/>
    </source>
</evidence>
<dbReference type="PANTHER" id="PTHR47197">
    <property type="entry name" value="PROTEIN NIRF"/>
    <property type="match status" value="1"/>
</dbReference>
<gene>
    <name evidence="1" type="ORF">METZ01_LOCUS121377</name>
</gene>
<dbReference type="InterPro" id="IPR011044">
    <property type="entry name" value="Quino_amine_DH_bsu"/>
</dbReference>